<organism evidence="2">
    <name type="scientific">bioreactor metagenome</name>
    <dbReference type="NCBI Taxonomy" id="1076179"/>
    <lineage>
        <taxon>unclassified sequences</taxon>
        <taxon>metagenomes</taxon>
        <taxon>ecological metagenomes</taxon>
    </lineage>
</organism>
<protein>
    <recommendedName>
        <fullName evidence="3">DUF4179 domain-containing protein</fullName>
    </recommendedName>
</protein>
<comment type="caution">
    <text evidence="2">The sequence shown here is derived from an EMBL/GenBank/DDBJ whole genome shotgun (WGS) entry which is preliminary data.</text>
</comment>
<dbReference type="EMBL" id="VSSQ01003826">
    <property type="protein sequence ID" value="MPM22519.1"/>
    <property type="molecule type" value="Genomic_DNA"/>
</dbReference>
<evidence type="ECO:0008006" key="3">
    <source>
        <dbReference type="Google" id="ProtNLM"/>
    </source>
</evidence>
<reference evidence="2" key="1">
    <citation type="submission" date="2019-08" db="EMBL/GenBank/DDBJ databases">
        <authorList>
            <person name="Kucharzyk K."/>
            <person name="Murdoch R.W."/>
            <person name="Higgins S."/>
            <person name="Loffler F."/>
        </authorList>
    </citation>
    <scope>NUCLEOTIDE SEQUENCE</scope>
</reference>
<name>A0A644Y2D7_9ZZZZ</name>
<dbReference type="AlphaFoldDB" id="A0A644Y2D7"/>
<keyword evidence="1" id="KW-0472">Membrane</keyword>
<proteinExistence type="predicted"/>
<sequence length="344" mass="37140">MTHENWDGVFPDAPQDFHRAVEQALSECTPARTERRFPMKRKALFIAAAAVAALCVTAAAAYVFQWNEAMARRFGADPKQQELLSSAGAVGDPEQSVTENGLTVSALQTLGDKNGVYLLLSVKAPDGTALTDSSGFEMLGVNLEGSDHVSWSGGFMSGPAQTASLSGAENERYFELRLYNTQQADWNGKTITLDFANLQADRGKLDMYTVTEGEWALSWPLTYTDAMQSFTFGETYQVNGHAVTVDSVQLSPLSLALSLSGDGLEALIENSDLDEAGSLCTVSLTMEDGTVLDELYGPGTERYADGLYGRATSFDQIVDADRAAALTLTFFWESGNNTITIPLD</sequence>
<evidence type="ECO:0000313" key="2">
    <source>
        <dbReference type="EMBL" id="MPM22519.1"/>
    </source>
</evidence>
<evidence type="ECO:0000256" key="1">
    <source>
        <dbReference type="SAM" id="Phobius"/>
    </source>
</evidence>
<keyword evidence="1" id="KW-1133">Transmembrane helix</keyword>
<keyword evidence="1" id="KW-0812">Transmembrane</keyword>
<gene>
    <name evidence="2" type="ORF">SDC9_68974</name>
</gene>
<accession>A0A644Y2D7</accession>
<feature type="transmembrane region" description="Helical" evidence="1">
    <location>
        <begin position="43"/>
        <end position="64"/>
    </location>
</feature>